<dbReference type="EMBL" id="KZ826318">
    <property type="protein sequence ID" value="PYI11202.1"/>
    <property type="molecule type" value="Genomic_DNA"/>
</dbReference>
<dbReference type="AlphaFoldDB" id="A0A319ELM8"/>
<dbReference type="Proteomes" id="UP000248423">
    <property type="component" value="Unassembled WGS sequence"/>
</dbReference>
<evidence type="ECO:0000256" key="1">
    <source>
        <dbReference type="SAM" id="Phobius"/>
    </source>
</evidence>
<dbReference type="VEuPathDB" id="FungiDB:BO78DRAFT_446054"/>
<keyword evidence="3" id="KW-1185">Reference proteome</keyword>
<proteinExistence type="predicted"/>
<evidence type="ECO:0000313" key="2">
    <source>
        <dbReference type="EMBL" id="PYI11202.1"/>
    </source>
</evidence>
<feature type="transmembrane region" description="Helical" evidence="1">
    <location>
        <begin position="52"/>
        <end position="72"/>
    </location>
</feature>
<keyword evidence="1" id="KW-0812">Transmembrane</keyword>
<sequence length="470" mass="53346">MNQTAESPLFIAEEVICAYPISTFYDSCPRYLFYALLLATCVTRWTGWLADVFLGAAATYAGTAAIQAFILVSNPPKQPPSGPITIPLISNNTSLWDDFPALITGTDQIDLNPASLDLDADAVLAIVVTAYLTFLPLQCWSRAFSYERARYILFSLWHVLMLAGSICALIYWPTLRNTPVQYTFCYPDLAPSTTVSSDGWESWQRTTSTWNTSVWDIFSNATTFNQLPGVCFYPCFNTTQVLRQTTSLEAVVASGDYRVHQRSRFWDVVVYSQRYIYSLIVLTMVVNVSLLLFKVLPYHSRLPSAQVRCIWAERKNILHGLKKDFRSTIYISRLHRTEVIEKTRQRLSVWRPAGGLFTLHAAGLWIRLLLDTAILCTLVFSIIVSPLTVIAFVVWIEYYIHQDGPSQETPKQVGQWSPLASIGFLLVSAAVLKLKYRVAEREELDEEIGRLRGELRRLEKMRSERGCDEP</sequence>
<feature type="transmembrane region" description="Helical" evidence="1">
    <location>
        <begin position="275"/>
        <end position="293"/>
    </location>
</feature>
<protein>
    <submittedName>
        <fullName evidence="2">Integral membrane protein</fullName>
    </submittedName>
</protein>
<dbReference type="OrthoDB" id="3021074at2759"/>
<keyword evidence="1" id="KW-0472">Membrane</keyword>
<reference evidence="2 3" key="1">
    <citation type="submission" date="2018-02" db="EMBL/GenBank/DDBJ databases">
        <title>The genomes of Aspergillus section Nigri reveals drivers in fungal speciation.</title>
        <authorList>
            <consortium name="DOE Joint Genome Institute"/>
            <person name="Vesth T.C."/>
            <person name="Nybo J."/>
            <person name="Theobald S."/>
            <person name="Brandl J."/>
            <person name="Frisvad J.C."/>
            <person name="Nielsen K.F."/>
            <person name="Lyhne E.K."/>
            <person name="Kogle M.E."/>
            <person name="Kuo A."/>
            <person name="Riley R."/>
            <person name="Clum A."/>
            <person name="Nolan M."/>
            <person name="Lipzen A."/>
            <person name="Salamov A."/>
            <person name="Henrissat B."/>
            <person name="Wiebenga A."/>
            <person name="De vries R.P."/>
            <person name="Grigoriev I.V."/>
            <person name="Mortensen U.H."/>
            <person name="Andersen M.R."/>
            <person name="Baker S.E."/>
        </authorList>
    </citation>
    <scope>NUCLEOTIDE SEQUENCE [LARGE SCALE GENOMIC DNA]</scope>
    <source>
        <strain evidence="2 3">CBS 121057</strain>
    </source>
</reference>
<gene>
    <name evidence="2" type="ORF">BO78DRAFT_446054</name>
</gene>
<accession>A0A319ELM8</accession>
<keyword evidence="1" id="KW-1133">Transmembrane helix</keyword>
<feature type="transmembrane region" description="Helical" evidence="1">
    <location>
        <begin position="152"/>
        <end position="172"/>
    </location>
</feature>
<feature type="transmembrane region" description="Helical" evidence="1">
    <location>
        <begin position="373"/>
        <end position="396"/>
    </location>
</feature>
<name>A0A319ELM8_ASPSB</name>
<evidence type="ECO:0000313" key="3">
    <source>
        <dbReference type="Proteomes" id="UP000248423"/>
    </source>
</evidence>
<feature type="transmembrane region" description="Helical" evidence="1">
    <location>
        <begin position="122"/>
        <end position="140"/>
    </location>
</feature>
<organism evidence="2 3">
    <name type="scientific">Aspergillus sclerotiicarbonarius (strain CBS 121057 / IBT 28362)</name>
    <dbReference type="NCBI Taxonomy" id="1448318"/>
    <lineage>
        <taxon>Eukaryota</taxon>
        <taxon>Fungi</taxon>
        <taxon>Dikarya</taxon>
        <taxon>Ascomycota</taxon>
        <taxon>Pezizomycotina</taxon>
        <taxon>Eurotiomycetes</taxon>
        <taxon>Eurotiomycetidae</taxon>
        <taxon>Eurotiales</taxon>
        <taxon>Aspergillaceae</taxon>
        <taxon>Aspergillus</taxon>
        <taxon>Aspergillus subgen. Circumdati</taxon>
    </lineage>
</organism>